<reference evidence="2" key="1">
    <citation type="journal article" date="2023" name="Nat. Plants">
        <title>Single-cell RNA sequencing provides a high-resolution roadmap for understanding the multicellular compartmentation of specialized metabolism.</title>
        <authorList>
            <person name="Sun S."/>
            <person name="Shen X."/>
            <person name="Li Y."/>
            <person name="Li Y."/>
            <person name="Wang S."/>
            <person name="Li R."/>
            <person name="Zhang H."/>
            <person name="Shen G."/>
            <person name="Guo B."/>
            <person name="Wei J."/>
            <person name="Xu J."/>
            <person name="St-Pierre B."/>
            <person name="Chen S."/>
            <person name="Sun C."/>
        </authorList>
    </citation>
    <scope>NUCLEOTIDE SEQUENCE [LARGE SCALE GENOMIC DNA]</scope>
</reference>
<proteinExistence type="predicted"/>
<dbReference type="EMBL" id="CM044701">
    <property type="protein sequence ID" value="KAI5679637.1"/>
    <property type="molecule type" value="Genomic_DNA"/>
</dbReference>
<gene>
    <name evidence="1" type="ORF">M9H77_00864</name>
</gene>
<protein>
    <submittedName>
        <fullName evidence="1">Uncharacterized protein</fullName>
    </submittedName>
</protein>
<keyword evidence="2" id="KW-1185">Reference proteome</keyword>
<sequence>MVEDGGGGATFPVIFFDGERDISIGDIKIHSALDFKAFQLMISQRIGISPNQISIYQVDRKTGHRNPVTAKTNFALVVRQKDGFFQVILKRSRKARSRKPRLNGFDYGDYLLDSDYSPPSPLENVILLRRNQPELNLNGLQASGYQTPFYDQITQAELAGLNDRLQNLKIQRENYALAMAKQPSFGNQNLVPNTGQDLNPYFDYPKIQETMTKNVNNKVICEACVNTNRDDTSAFHHCVNDPIIGFRSYGAGPIARPGKAS</sequence>
<name>A0ACC0C423_CATRO</name>
<comment type="caution">
    <text evidence="1">The sequence shown here is derived from an EMBL/GenBank/DDBJ whole genome shotgun (WGS) entry which is preliminary data.</text>
</comment>
<accession>A0ACC0C423</accession>
<evidence type="ECO:0000313" key="1">
    <source>
        <dbReference type="EMBL" id="KAI5679637.1"/>
    </source>
</evidence>
<evidence type="ECO:0000313" key="2">
    <source>
        <dbReference type="Proteomes" id="UP001060085"/>
    </source>
</evidence>
<organism evidence="1 2">
    <name type="scientific">Catharanthus roseus</name>
    <name type="common">Madagascar periwinkle</name>
    <name type="synonym">Vinca rosea</name>
    <dbReference type="NCBI Taxonomy" id="4058"/>
    <lineage>
        <taxon>Eukaryota</taxon>
        <taxon>Viridiplantae</taxon>
        <taxon>Streptophyta</taxon>
        <taxon>Embryophyta</taxon>
        <taxon>Tracheophyta</taxon>
        <taxon>Spermatophyta</taxon>
        <taxon>Magnoliopsida</taxon>
        <taxon>eudicotyledons</taxon>
        <taxon>Gunneridae</taxon>
        <taxon>Pentapetalae</taxon>
        <taxon>asterids</taxon>
        <taxon>lamiids</taxon>
        <taxon>Gentianales</taxon>
        <taxon>Apocynaceae</taxon>
        <taxon>Rauvolfioideae</taxon>
        <taxon>Vinceae</taxon>
        <taxon>Catharanthinae</taxon>
        <taxon>Catharanthus</taxon>
    </lineage>
</organism>
<dbReference type="Proteomes" id="UP001060085">
    <property type="component" value="Linkage Group LG01"/>
</dbReference>